<dbReference type="InterPro" id="IPR010093">
    <property type="entry name" value="SinI_DNA-bd"/>
</dbReference>
<reference evidence="3" key="1">
    <citation type="submission" date="2017-04" db="EMBL/GenBank/DDBJ databases">
        <title>Function of individual gut microbiota members based on whole genome sequencing of pure cultures obtained from chicken caecum.</title>
        <authorList>
            <person name="Medvecky M."/>
            <person name="Cejkova D."/>
            <person name="Polansky O."/>
            <person name="Karasova D."/>
            <person name="Kubasova T."/>
            <person name="Cizek A."/>
            <person name="Rychlik I."/>
        </authorList>
    </citation>
    <scope>NUCLEOTIDE SEQUENCE [LARGE SCALE GENOMIC DNA]</scope>
    <source>
        <strain evidence="3">An109</strain>
    </source>
</reference>
<evidence type="ECO:0000313" key="2">
    <source>
        <dbReference type="EMBL" id="OUQ73486.1"/>
    </source>
</evidence>
<gene>
    <name evidence="2" type="ORF">B5E52_02895</name>
</gene>
<dbReference type="AlphaFoldDB" id="A0A1Y4VW32"/>
<dbReference type="NCBIfam" id="TIGR01764">
    <property type="entry name" value="excise"/>
    <property type="match status" value="1"/>
</dbReference>
<feature type="domain" description="Helix-turn-helix" evidence="1">
    <location>
        <begin position="27"/>
        <end position="74"/>
    </location>
</feature>
<dbReference type="InterPro" id="IPR041657">
    <property type="entry name" value="HTH_17"/>
</dbReference>
<dbReference type="EMBL" id="NFLW01000004">
    <property type="protein sequence ID" value="OUQ73486.1"/>
    <property type="molecule type" value="Genomic_DNA"/>
</dbReference>
<dbReference type="GO" id="GO:0003677">
    <property type="term" value="F:DNA binding"/>
    <property type="evidence" value="ECO:0007669"/>
    <property type="project" value="UniProtKB-KW"/>
</dbReference>
<dbReference type="RefSeq" id="WP_087317450.1">
    <property type="nucleotide sequence ID" value="NZ_JAHOJA010000012.1"/>
</dbReference>
<sequence length="105" mass="12169">METDIKVQLNRIEKLTLLSAKNVLCLNDVVLLTGLSKSHIYKMTHSRKIPFYKPNGKQIYFDRSEIENWMKQNRVAMTDEIETEAVNYIVTGKMQKGAQRGKSIH</sequence>
<accession>A0A1Y4VW32</accession>
<keyword evidence="2" id="KW-0238">DNA-binding</keyword>
<dbReference type="Proteomes" id="UP000196036">
    <property type="component" value="Unassembled WGS sequence"/>
</dbReference>
<dbReference type="Pfam" id="PF12728">
    <property type="entry name" value="HTH_17"/>
    <property type="match status" value="1"/>
</dbReference>
<evidence type="ECO:0000259" key="1">
    <source>
        <dbReference type="Pfam" id="PF12728"/>
    </source>
</evidence>
<evidence type="ECO:0000313" key="3">
    <source>
        <dbReference type="Proteomes" id="UP000196036"/>
    </source>
</evidence>
<protein>
    <submittedName>
        <fullName evidence="2">DNA-binding protein</fullName>
    </submittedName>
</protein>
<name>A0A1Y4VW32_9BACE</name>
<comment type="caution">
    <text evidence="2">The sequence shown here is derived from an EMBL/GenBank/DDBJ whole genome shotgun (WGS) entry which is preliminary data.</text>
</comment>
<organism evidence="2 3">
    <name type="scientific">Bacteroides xylanisolvens</name>
    <dbReference type="NCBI Taxonomy" id="371601"/>
    <lineage>
        <taxon>Bacteria</taxon>
        <taxon>Pseudomonadati</taxon>
        <taxon>Bacteroidota</taxon>
        <taxon>Bacteroidia</taxon>
        <taxon>Bacteroidales</taxon>
        <taxon>Bacteroidaceae</taxon>
        <taxon>Bacteroides</taxon>
    </lineage>
</organism>
<proteinExistence type="predicted"/>